<proteinExistence type="predicted"/>
<dbReference type="AlphaFoldDB" id="A0A5K3EX43"/>
<name>A0A5K3EX43_MESCO</name>
<evidence type="ECO:0000256" key="1">
    <source>
        <dbReference type="SAM" id="SignalP"/>
    </source>
</evidence>
<protein>
    <submittedName>
        <fullName evidence="2">CUB domain-containing protein</fullName>
    </submittedName>
</protein>
<dbReference type="WBParaSite" id="MCU_003703-RC">
    <property type="protein sequence ID" value="MCU_003703-RC"/>
    <property type="gene ID" value="MCU_003703"/>
</dbReference>
<feature type="signal peptide" evidence="1">
    <location>
        <begin position="1"/>
        <end position="25"/>
    </location>
</feature>
<evidence type="ECO:0000313" key="2">
    <source>
        <dbReference type="WBParaSite" id="MCU_003703-RC"/>
    </source>
</evidence>
<organism evidence="2">
    <name type="scientific">Mesocestoides corti</name>
    <name type="common">Flatworm</name>
    <dbReference type="NCBI Taxonomy" id="53468"/>
    <lineage>
        <taxon>Eukaryota</taxon>
        <taxon>Metazoa</taxon>
        <taxon>Spiralia</taxon>
        <taxon>Lophotrochozoa</taxon>
        <taxon>Platyhelminthes</taxon>
        <taxon>Cestoda</taxon>
        <taxon>Eucestoda</taxon>
        <taxon>Cyclophyllidea</taxon>
        <taxon>Mesocestoididae</taxon>
        <taxon>Mesocestoides</taxon>
    </lineage>
</organism>
<reference evidence="2" key="1">
    <citation type="submission" date="2019-11" db="UniProtKB">
        <authorList>
            <consortium name="WormBaseParasite"/>
        </authorList>
    </citation>
    <scope>IDENTIFICATION</scope>
</reference>
<sequence>MESNRTRRLIGTLLIILTTTSVSKGFQHQQRNTTFFNRLRRAVETPGVGSLLPQPDICREFVESKVVLKGSKATSPADIFNDLPIGKDFATAGRNSFRRTQNLPPDFASFRP</sequence>
<feature type="chain" id="PRO_5024322225" evidence="1">
    <location>
        <begin position="26"/>
        <end position="112"/>
    </location>
</feature>
<keyword evidence="1" id="KW-0732">Signal</keyword>
<accession>A0A5K3EX43</accession>